<dbReference type="Pfam" id="PF03853">
    <property type="entry name" value="YjeF_N"/>
    <property type="match status" value="1"/>
</dbReference>
<evidence type="ECO:0000256" key="1">
    <source>
        <dbReference type="ARBA" id="ARBA00000013"/>
    </source>
</evidence>
<dbReference type="GO" id="GO:0052856">
    <property type="term" value="F:NAD(P)HX epimerase activity"/>
    <property type="evidence" value="ECO:0007669"/>
    <property type="project" value="UniProtKB-UniRule"/>
</dbReference>
<feature type="binding site" evidence="10">
    <location>
        <begin position="80"/>
        <end position="84"/>
    </location>
    <ligand>
        <name>(6S)-NADPHX</name>
        <dbReference type="ChEBI" id="CHEBI:64076"/>
    </ligand>
</feature>
<keyword evidence="7 10" id="KW-0630">Potassium</keyword>
<dbReference type="GO" id="GO:0000166">
    <property type="term" value="F:nucleotide binding"/>
    <property type="evidence" value="ECO:0007669"/>
    <property type="project" value="UniProtKB-KW"/>
</dbReference>
<dbReference type="PROSITE" id="PS51385">
    <property type="entry name" value="YJEF_N"/>
    <property type="match status" value="1"/>
</dbReference>
<dbReference type="NCBIfam" id="TIGR00197">
    <property type="entry name" value="yjeF_nterm"/>
    <property type="match status" value="1"/>
</dbReference>
<dbReference type="HAMAP" id="MF_01966">
    <property type="entry name" value="NADHX_epimerase"/>
    <property type="match status" value="1"/>
</dbReference>
<dbReference type="InterPro" id="IPR004443">
    <property type="entry name" value="YjeF_N_dom"/>
</dbReference>
<evidence type="ECO:0000259" key="11">
    <source>
        <dbReference type="PROSITE" id="PS51385"/>
    </source>
</evidence>
<name>A0AB94IW94_9BACT</name>
<comment type="similarity">
    <text evidence="10">Belongs to the NnrE/AIBP family.</text>
</comment>
<organism evidence="12 13">
    <name type="scientific">Fretibacterium fastidiosum</name>
    <dbReference type="NCBI Taxonomy" id="651822"/>
    <lineage>
        <taxon>Bacteria</taxon>
        <taxon>Thermotogati</taxon>
        <taxon>Synergistota</taxon>
        <taxon>Synergistia</taxon>
        <taxon>Synergistales</taxon>
        <taxon>Aminobacteriaceae</taxon>
        <taxon>Fretibacterium</taxon>
    </lineage>
</organism>
<dbReference type="PANTHER" id="PTHR13232:SF10">
    <property type="entry name" value="NAD(P)H-HYDRATE EPIMERASE"/>
    <property type="match status" value="1"/>
</dbReference>
<proteinExistence type="inferred from homology"/>
<dbReference type="Gene3D" id="3.40.50.10260">
    <property type="entry name" value="YjeF N-terminal domain"/>
    <property type="match status" value="1"/>
</dbReference>
<reference evidence="12 13" key="2">
    <citation type="submission" date="2010-03" db="EMBL/GenBank/DDBJ databases">
        <authorList>
            <person name="Pajon A."/>
        </authorList>
    </citation>
    <scope>NUCLEOTIDE SEQUENCE [LARGE SCALE GENOMIC DNA]</scope>
    <source>
        <strain evidence="12 13">SGP1</strain>
    </source>
</reference>
<evidence type="ECO:0000256" key="8">
    <source>
        <dbReference type="ARBA" id="ARBA00023027"/>
    </source>
</evidence>
<keyword evidence="4 10" id="KW-0479">Metal-binding</keyword>
<evidence type="ECO:0000256" key="10">
    <source>
        <dbReference type="HAMAP-Rule" id="MF_01966"/>
    </source>
</evidence>
<comment type="cofactor">
    <cofactor evidence="10">
        <name>K(+)</name>
        <dbReference type="ChEBI" id="CHEBI:29103"/>
    </cofactor>
    <text evidence="10">Binds 1 potassium ion per subunit.</text>
</comment>
<dbReference type="EMBL" id="FP929056">
    <property type="protein sequence ID" value="CBL27981.1"/>
    <property type="molecule type" value="Genomic_DNA"/>
</dbReference>
<evidence type="ECO:0000313" key="12">
    <source>
        <dbReference type="EMBL" id="CBL27981.1"/>
    </source>
</evidence>
<feature type="domain" description="YjeF N-terminal" evidence="11">
    <location>
        <begin position="36"/>
        <end position="235"/>
    </location>
</feature>
<feature type="binding site" evidence="10">
    <location>
        <begin position="156"/>
        <end position="162"/>
    </location>
    <ligand>
        <name>(6S)-NADPHX</name>
        <dbReference type="ChEBI" id="CHEBI:64076"/>
    </ligand>
</feature>
<feature type="binding site" evidence="10">
    <location>
        <position position="81"/>
    </location>
    <ligand>
        <name>K(+)</name>
        <dbReference type="ChEBI" id="CHEBI:29103"/>
    </ligand>
</feature>
<evidence type="ECO:0000256" key="7">
    <source>
        <dbReference type="ARBA" id="ARBA00022958"/>
    </source>
</evidence>
<comment type="caution">
    <text evidence="10">Lacks conserved residue(s) required for the propagation of feature annotation.</text>
</comment>
<comment type="function">
    <text evidence="10">Catalyzes the epimerization of the S- and R-forms of NAD(P)HX, a damaged form of NAD(P)H that is a result of enzymatic or heat-dependent hydration. This is a prerequisite for the S-specific NAD(P)H-hydrate dehydratase to allow the repair of both epimers of NAD(P)HX.</text>
</comment>
<evidence type="ECO:0000256" key="2">
    <source>
        <dbReference type="ARBA" id="ARBA00000909"/>
    </source>
</evidence>
<evidence type="ECO:0000313" key="13">
    <source>
        <dbReference type="Proteomes" id="UP000008957"/>
    </source>
</evidence>
<protein>
    <recommendedName>
        <fullName evidence="3 10">NAD(P)H-hydrate epimerase</fullName>
        <ecNumber evidence="3 10">5.1.99.6</ecNumber>
    </recommendedName>
    <alternativeName>
        <fullName evidence="10">NAD(P)HX epimerase</fullName>
    </alternativeName>
</protein>
<dbReference type="RefSeq" id="WP_015556128.1">
    <property type="nucleotide sequence ID" value="NC_021038.1"/>
</dbReference>
<evidence type="ECO:0000256" key="5">
    <source>
        <dbReference type="ARBA" id="ARBA00022741"/>
    </source>
</evidence>
<keyword evidence="6 10" id="KW-0521">NADP</keyword>
<accession>A0AB94IW94</accession>
<dbReference type="KEGG" id="sbr:SY1_05910"/>
<dbReference type="InterPro" id="IPR036652">
    <property type="entry name" value="YjeF_N_dom_sf"/>
</dbReference>
<dbReference type="EC" id="5.1.99.6" evidence="3 10"/>
<evidence type="ECO:0000256" key="3">
    <source>
        <dbReference type="ARBA" id="ARBA00012228"/>
    </source>
</evidence>
<dbReference type="InterPro" id="IPR032976">
    <property type="entry name" value="YJEFN_prot_NAXE-like"/>
</dbReference>
<dbReference type="AlphaFoldDB" id="A0AB94IW94"/>
<evidence type="ECO:0000256" key="4">
    <source>
        <dbReference type="ARBA" id="ARBA00022723"/>
    </source>
</evidence>
<keyword evidence="8 10" id="KW-0520">NAD</keyword>
<dbReference type="GO" id="GO:0046872">
    <property type="term" value="F:metal ion binding"/>
    <property type="evidence" value="ECO:0007669"/>
    <property type="project" value="UniProtKB-KW"/>
</dbReference>
<feature type="binding site" evidence="10">
    <location>
        <position position="188"/>
    </location>
    <ligand>
        <name>K(+)</name>
        <dbReference type="ChEBI" id="CHEBI:29103"/>
    </ligand>
</feature>
<keyword evidence="5 10" id="KW-0547">Nucleotide-binding</keyword>
<dbReference type="Proteomes" id="UP000008957">
    <property type="component" value="Chromosome"/>
</dbReference>
<reference evidence="13" key="1">
    <citation type="submission" date="2010-03" db="EMBL/GenBank/DDBJ databases">
        <title>The genome sequence of Synergistetes sp. SGP1.</title>
        <authorList>
            <consortium name="metaHIT consortium -- http://www.metahit.eu/"/>
            <person name="Pajon A."/>
            <person name="Turner K."/>
            <person name="Parkhill J."/>
            <person name="Wade W."/>
            <person name="Vartoukian S."/>
        </authorList>
    </citation>
    <scope>NUCLEOTIDE SEQUENCE [LARGE SCALE GENOMIC DNA]</scope>
    <source>
        <strain evidence="13">SGP1</strain>
    </source>
</reference>
<dbReference type="SUPFAM" id="SSF64153">
    <property type="entry name" value="YjeF N-terminal domain-like"/>
    <property type="match status" value="1"/>
</dbReference>
<feature type="binding site" evidence="10">
    <location>
        <position position="152"/>
    </location>
    <ligand>
        <name>K(+)</name>
        <dbReference type="ChEBI" id="CHEBI:29103"/>
    </ligand>
</feature>
<keyword evidence="9 10" id="KW-0413">Isomerase</keyword>
<comment type="catalytic activity">
    <reaction evidence="1 10">
        <text>(6R)-NADHX = (6S)-NADHX</text>
        <dbReference type="Rhea" id="RHEA:32215"/>
        <dbReference type="ChEBI" id="CHEBI:64074"/>
        <dbReference type="ChEBI" id="CHEBI:64075"/>
        <dbReference type="EC" id="5.1.99.6"/>
    </reaction>
</comment>
<feature type="binding site" evidence="10">
    <location>
        <position position="185"/>
    </location>
    <ligand>
        <name>(6S)-NADPHX</name>
        <dbReference type="ChEBI" id="CHEBI:64076"/>
    </ligand>
</feature>
<evidence type="ECO:0000256" key="9">
    <source>
        <dbReference type="ARBA" id="ARBA00023235"/>
    </source>
</evidence>
<keyword evidence="13" id="KW-1185">Reference proteome</keyword>
<gene>
    <name evidence="10" type="primary">nnrE</name>
    <name evidence="12" type="ORF">SY1_05910</name>
</gene>
<sequence length="235" mass="25392">MIVEGFGVEELAGESLIREVVYRGVSSPETVGREKMRRMEERAVKKFGIPSLLLMENAALAVVHEVEDYSAFAVVCAPGGNGGDGLAVARHLCLLGRDVRVYLVGDPEGGSADFRTNLEIMRRMSPESIYALTDESFKDFEYALKGCETCIDAMFGIGLNRPVEGLPRRAIEAMNRYALHIVSVDVPSGVDADTGEVLGAAVCAHKTVTFHRVKPCLDLAPQYAGDVVVAYVGIP</sequence>
<evidence type="ECO:0000256" key="6">
    <source>
        <dbReference type="ARBA" id="ARBA00022857"/>
    </source>
</evidence>
<dbReference type="PANTHER" id="PTHR13232">
    <property type="entry name" value="NAD(P)H-HYDRATE EPIMERASE"/>
    <property type="match status" value="1"/>
</dbReference>
<comment type="catalytic activity">
    <reaction evidence="2 10">
        <text>(6R)-NADPHX = (6S)-NADPHX</text>
        <dbReference type="Rhea" id="RHEA:32227"/>
        <dbReference type="ChEBI" id="CHEBI:64076"/>
        <dbReference type="ChEBI" id="CHEBI:64077"/>
        <dbReference type="EC" id="5.1.99.6"/>
    </reaction>
</comment>